<evidence type="ECO:0000256" key="1">
    <source>
        <dbReference type="ARBA" id="ARBA00004651"/>
    </source>
</evidence>
<keyword evidence="4" id="KW-0547">Nucleotide-binding</keyword>
<sequence>MKFMRNKARSIPNTAGSVNSLRELLKISSPQKSKLLLACVCVVIVNTAVIYKPIILKFVIDDLFIGQKAQTGFYSLTSIGIIYLLVSLTGSLFGYIQVNVINAAGQQMIKALRERVFQTIQLLPLHYLDKTSSGRLITRATNDISEISDMYTDVLMNLFNDIFLLTGILYAMIHLNLELALVALAVIPPMAALVTVIKNKVRRNFFTVKHIIGKINSFMAENISGMKIIQIFNAEKEKEQEFKKLNQEYFQSTMIQVRLNSFLRPASEVFQSLSVAILIWYGMGQISNHHIQIGLLYAFTTYVKQFFNPIADLSERYTSIQSALVSTERIFDLLNRKDILEDLDSGIPMDEIKGDIEFKNVWFSYDNENWILKDVSFKISPGQSVAFVGETGSGKTTIISLISGFYKIQKGEILIDGFNLNHLNLRDLRKNISVVLQDVFLFSGTIKSNITLGNPIDERTLSEAIQYSCCDSVIDSFPNGMEEPVMERGATLSAGQRQLISFARAIAHNPRIFILDEATANIDTNTEKLIQKAIENTVKNRTTLIIAHRLSTIKNADNIIVLKNGTIIEMGNHSKLLQNNGYYAELVSENSLTNKVS</sequence>
<dbReference type="KEGG" id="sgy:Sgly_1012"/>
<dbReference type="SUPFAM" id="SSF52540">
    <property type="entry name" value="P-loop containing nucleoside triphosphate hydrolases"/>
    <property type="match status" value="1"/>
</dbReference>
<dbReference type="EC" id="3.6.3.44" evidence="11"/>
<dbReference type="PROSITE" id="PS50929">
    <property type="entry name" value="ABC_TM1F"/>
    <property type="match status" value="1"/>
</dbReference>
<evidence type="ECO:0000256" key="6">
    <source>
        <dbReference type="ARBA" id="ARBA00022989"/>
    </source>
</evidence>
<dbReference type="HOGENOM" id="CLU_000604_84_3_9"/>
<comment type="subcellular location">
    <subcellularLocation>
        <location evidence="1">Cell membrane</location>
        <topology evidence="1">Multi-pass membrane protein</topology>
    </subcellularLocation>
</comment>
<dbReference type="InterPro" id="IPR036640">
    <property type="entry name" value="ABC1_TM_sf"/>
</dbReference>
<dbReference type="eggNOG" id="COG1132">
    <property type="taxonomic scope" value="Bacteria"/>
</dbReference>
<dbReference type="GO" id="GO:0005886">
    <property type="term" value="C:plasma membrane"/>
    <property type="evidence" value="ECO:0007669"/>
    <property type="project" value="UniProtKB-SubCell"/>
</dbReference>
<keyword evidence="12" id="KW-1185">Reference proteome</keyword>
<dbReference type="CDD" id="cd18544">
    <property type="entry name" value="ABC_6TM_TmrA_like"/>
    <property type="match status" value="1"/>
</dbReference>
<dbReference type="InterPro" id="IPR039421">
    <property type="entry name" value="Type_1_exporter"/>
</dbReference>
<evidence type="ECO:0000313" key="11">
    <source>
        <dbReference type="EMBL" id="ADY55346.1"/>
    </source>
</evidence>
<keyword evidence="11" id="KW-0378">Hydrolase</keyword>
<keyword evidence="6 8" id="KW-1133">Transmembrane helix</keyword>
<name>F0STQ6_SYNGF</name>
<dbReference type="PANTHER" id="PTHR43394">
    <property type="entry name" value="ATP-DEPENDENT PERMEASE MDL1, MITOCHONDRIAL"/>
    <property type="match status" value="1"/>
</dbReference>
<dbReference type="InterPro" id="IPR011527">
    <property type="entry name" value="ABC1_TM_dom"/>
</dbReference>
<keyword evidence="3 8" id="KW-0812">Transmembrane</keyword>
<feature type="domain" description="ABC transporter" evidence="9">
    <location>
        <begin position="356"/>
        <end position="589"/>
    </location>
</feature>
<evidence type="ECO:0000259" key="9">
    <source>
        <dbReference type="PROSITE" id="PS50893"/>
    </source>
</evidence>
<dbReference type="STRING" id="645991.Sgly_1012"/>
<organism evidence="11 12">
    <name type="scientific">Syntrophobotulus glycolicus (strain DSM 8271 / FlGlyR)</name>
    <dbReference type="NCBI Taxonomy" id="645991"/>
    <lineage>
        <taxon>Bacteria</taxon>
        <taxon>Bacillati</taxon>
        <taxon>Bacillota</taxon>
        <taxon>Clostridia</taxon>
        <taxon>Eubacteriales</taxon>
        <taxon>Desulfitobacteriaceae</taxon>
        <taxon>Syntrophobotulus</taxon>
    </lineage>
</organism>
<dbReference type="FunFam" id="3.40.50.300:FF:000287">
    <property type="entry name" value="Multidrug ABC transporter ATP-binding protein"/>
    <property type="match status" value="1"/>
</dbReference>
<evidence type="ECO:0000256" key="3">
    <source>
        <dbReference type="ARBA" id="ARBA00022692"/>
    </source>
</evidence>
<gene>
    <name evidence="11" type="ordered locus">Sgly_1012</name>
</gene>
<reference evidence="11 12" key="1">
    <citation type="journal article" date="2011" name="Stand. Genomic Sci.">
        <title>Complete genome sequence of Syntrophobotulus glycolicus type strain (FlGlyR).</title>
        <authorList>
            <person name="Han C."/>
            <person name="Mwirichia R."/>
            <person name="Chertkov O."/>
            <person name="Held B."/>
            <person name="Lapidus A."/>
            <person name="Nolan M."/>
            <person name="Lucas S."/>
            <person name="Hammon N."/>
            <person name="Deshpande S."/>
            <person name="Cheng J.F."/>
            <person name="Tapia R."/>
            <person name="Goodwin L."/>
            <person name="Pitluck S."/>
            <person name="Huntemann M."/>
            <person name="Liolios K."/>
            <person name="Ivanova N."/>
            <person name="Pagani I."/>
            <person name="Mavromatis K."/>
            <person name="Ovchinikova G."/>
            <person name="Pati A."/>
            <person name="Chen A."/>
            <person name="Palaniappan K."/>
            <person name="Land M."/>
            <person name="Hauser L."/>
            <person name="Brambilla E.M."/>
            <person name="Rohde M."/>
            <person name="Spring S."/>
            <person name="Sikorski J."/>
            <person name="Goker M."/>
            <person name="Woyke T."/>
            <person name="Bristow J."/>
            <person name="Eisen J.A."/>
            <person name="Markowitz V."/>
            <person name="Hugenholtz P."/>
            <person name="Kyrpides N.C."/>
            <person name="Klenk H.P."/>
            <person name="Detter J.C."/>
        </authorList>
    </citation>
    <scope>NUCLEOTIDE SEQUENCE [LARGE SCALE GENOMIC DNA]</scope>
    <source>
        <strain evidence="12">DSM 8271 / FlGlyR</strain>
    </source>
</reference>
<feature type="domain" description="ABC transmembrane type-1" evidence="10">
    <location>
        <begin position="36"/>
        <end position="322"/>
    </location>
</feature>
<feature type="transmembrane region" description="Helical" evidence="8">
    <location>
        <begin position="35"/>
        <end position="60"/>
    </location>
</feature>
<dbReference type="SUPFAM" id="SSF90123">
    <property type="entry name" value="ABC transporter transmembrane region"/>
    <property type="match status" value="1"/>
</dbReference>
<evidence type="ECO:0000313" key="12">
    <source>
        <dbReference type="Proteomes" id="UP000007488"/>
    </source>
</evidence>
<reference evidence="12" key="2">
    <citation type="submission" date="2011-02" db="EMBL/GenBank/DDBJ databases">
        <title>The complete genome of Syntrophobotulus glycolicus DSM 8271.</title>
        <authorList>
            <person name="Lucas S."/>
            <person name="Copeland A."/>
            <person name="Lapidus A."/>
            <person name="Bruce D."/>
            <person name="Goodwin L."/>
            <person name="Pitluck S."/>
            <person name="Kyrpides N."/>
            <person name="Mavromatis K."/>
            <person name="Pagani I."/>
            <person name="Ivanova N."/>
            <person name="Mikhailova N."/>
            <person name="Chertkov O."/>
            <person name="Held B."/>
            <person name="Detter J.C."/>
            <person name="Tapia R."/>
            <person name="Han C."/>
            <person name="Land M."/>
            <person name="Hauser L."/>
            <person name="Markowitz V."/>
            <person name="Cheng J.-F."/>
            <person name="Hugenholtz P."/>
            <person name="Woyke T."/>
            <person name="Wu D."/>
            <person name="Spring S."/>
            <person name="Schroeder M."/>
            <person name="Brambilla E."/>
            <person name="Klenk H.-P."/>
            <person name="Eisen J.A."/>
        </authorList>
    </citation>
    <scope>NUCLEOTIDE SEQUENCE [LARGE SCALE GENOMIC DNA]</scope>
    <source>
        <strain evidence="12">DSM 8271 / FlGlyR</strain>
    </source>
</reference>
<dbReference type="Gene3D" id="3.40.50.300">
    <property type="entry name" value="P-loop containing nucleotide triphosphate hydrolases"/>
    <property type="match status" value="1"/>
</dbReference>
<protein>
    <submittedName>
        <fullName evidence="11">Xenobiotic-transporting ATPase</fullName>
        <ecNumber evidence="11">3.6.3.44</ecNumber>
    </submittedName>
</protein>
<evidence type="ECO:0000256" key="7">
    <source>
        <dbReference type="ARBA" id="ARBA00023136"/>
    </source>
</evidence>
<dbReference type="Proteomes" id="UP000007488">
    <property type="component" value="Chromosome"/>
</dbReference>
<dbReference type="PROSITE" id="PS50893">
    <property type="entry name" value="ABC_TRANSPORTER_2"/>
    <property type="match status" value="1"/>
</dbReference>
<dbReference type="PROSITE" id="PS00211">
    <property type="entry name" value="ABC_TRANSPORTER_1"/>
    <property type="match status" value="1"/>
</dbReference>
<keyword evidence="7 8" id="KW-0472">Membrane</keyword>
<dbReference type="SMART" id="SM00382">
    <property type="entry name" value="AAA"/>
    <property type="match status" value="1"/>
</dbReference>
<feature type="transmembrane region" description="Helical" evidence="8">
    <location>
        <begin position="72"/>
        <end position="96"/>
    </location>
</feature>
<dbReference type="Gene3D" id="1.20.1560.10">
    <property type="entry name" value="ABC transporter type 1, transmembrane domain"/>
    <property type="match status" value="1"/>
</dbReference>
<keyword evidence="2" id="KW-0813">Transport</keyword>
<proteinExistence type="predicted"/>
<dbReference type="Pfam" id="PF00005">
    <property type="entry name" value="ABC_tran"/>
    <property type="match status" value="1"/>
</dbReference>
<dbReference type="InterPro" id="IPR003439">
    <property type="entry name" value="ABC_transporter-like_ATP-bd"/>
</dbReference>
<dbReference type="InterPro" id="IPR017871">
    <property type="entry name" value="ABC_transporter-like_CS"/>
</dbReference>
<evidence type="ECO:0000256" key="4">
    <source>
        <dbReference type="ARBA" id="ARBA00022741"/>
    </source>
</evidence>
<dbReference type="GO" id="GO:0005524">
    <property type="term" value="F:ATP binding"/>
    <property type="evidence" value="ECO:0007669"/>
    <property type="project" value="UniProtKB-KW"/>
</dbReference>
<accession>F0STQ6</accession>
<feature type="transmembrane region" description="Helical" evidence="8">
    <location>
        <begin position="179"/>
        <end position="197"/>
    </location>
</feature>
<keyword evidence="5" id="KW-0067">ATP-binding</keyword>
<dbReference type="InterPro" id="IPR027417">
    <property type="entry name" value="P-loop_NTPase"/>
</dbReference>
<dbReference type="AlphaFoldDB" id="F0STQ6"/>
<dbReference type="CDD" id="cd03254">
    <property type="entry name" value="ABCC_Glucan_exporter_like"/>
    <property type="match status" value="1"/>
</dbReference>
<evidence type="ECO:0000256" key="5">
    <source>
        <dbReference type="ARBA" id="ARBA00022840"/>
    </source>
</evidence>
<dbReference type="GO" id="GO:0015421">
    <property type="term" value="F:ABC-type oligopeptide transporter activity"/>
    <property type="evidence" value="ECO:0007669"/>
    <property type="project" value="TreeGrafter"/>
</dbReference>
<dbReference type="OrthoDB" id="9771903at2"/>
<dbReference type="EMBL" id="CP002547">
    <property type="protein sequence ID" value="ADY55346.1"/>
    <property type="molecule type" value="Genomic_DNA"/>
</dbReference>
<evidence type="ECO:0000256" key="2">
    <source>
        <dbReference type="ARBA" id="ARBA00022448"/>
    </source>
</evidence>
<evidence type="ECO:0000259" key="10">
    <source>
        <dbReference type="PROSITE" id="PS50929"/>
    </source>
</evidence>
<dbReference type="InterPro" id="IPR003593">
    <property type="entry name" value="AAA+_ATPase"/>
</dbReference>
<dbReference type="PANTHER" id="PTHR43394:SF1">
    <property type="entry name" value="ATP-BINDING CASSETTE SUB-FAMILY B MEMBER 10, MITOCHONDRIAL"/>
    <property type="match status" value="1"/>
</dbReference>
<dbReference type="GO" id="GO:0016887">
    <property type="term" value="F:ATP hydrolysis activity"/>
    <property type="evidence" value="ECO:0007669"/>
    <property type="project" value="InterPro"/>
</dbReference>
<dbReference type="Pfam" id="PF00664">
    <property type="entry name" value="ABC_membrane"/>
    <property type="match status" value="1"/>
</dbReference>
<evidence type="ECO:0000256" key="8">
    <source>
        <dbReference type="SAM" id="Phobius"/>
    </source>
</evidence>